<gene>
    <name evidence="1" type="ORF">ABW22_13060</name>
</gene>
<dbReference type="EMBL" id="LDUG01000036">
    <property type="protein sequence ID" value="KVW94308.1"/>
    <property type="molecule type" value="Genomic_DNA"/>
</dbReference>
<name>A0A125BC39_THIDE</name>
<evidence type="ECO:0000313" key="2">
    <source>
        <dbReference type="Proteomes" id="UP000064243"/>
    </source>
</evidence>
<proteinExistence type="predicted"/>
<protein>
    <submittedName>
        <fullName evidence="1">Uncharacterized protein</fullName>
    </submittedName>
</protein>
<dbReference type="Proteomes" id="UP000064243">
    <property type="component" value="Unassembled WGS sequence"/>
</dbReference>
<reference evidence="1 2" key="1">
    <citation type="journal article" date="2015" name="Appl. Environ. Microbiol.">
        <title>Aerobic and Anaerobic Thiosulfate Oxidation by a Cold-Adapted, Subglacial Chemoautotroph.</title>
        <authorList>
            <person name="Harrold Z.R."/>
            <person name="Skidmore M.L."/>
            <person name="Hamilton T.L."/>
            <person name="Desch L."/>
            <person name="Amada K."/>
            <person name="van Gelder W."/>
            <person name="Glover K."/>
            <person name="Roden E.E."/>
            <person name="Boyd E.S."/>
        </authorList>
    </citation>
    <scope>NUCLEOTIDE SEQUENCE [LARGE SCALE GENOMIC DNA]</scope>
    <source>
        <strain evidence="1 2">RG</strain>
    </source>
</reference>
<evidence type="ECO:0000313" key="1">
    <source>
        <dbReference type="EMBL" id="KVW94308.1"/>
    </source>
</evidence>
<dbReference type="AlphaFoldDB" id="A0A125BC39"/>
<organism evidence="1 2">
    <name type="scientific">Thiobacillus denitrificans</name>
    <dbReference type="NCBI Taxonomy" id="36861"/>
    <lineage>
        <taxon>Bacteria</taxon>
        <taxon>Pseudomonadati</taxon>
        <taxon>Pseudomonadota</taxon>
        <taxon>Betaproteobacteria</taxon>
        <taxon>Nitrosomonadales</taxon>
        <taxon>Thiobacillaceae</taxon>
        <taxon>Thiobacillus</taxon>
    </lineage>
</organism>
<sequence length="100" mass="10815">MTSEFCETLGAVSYQTLNQGTNSIVIYASSAGCVDRVNLAFRDCGGTQANLHGWRRQALRVSFVVASTTHAKLFAAFVDSYQLKIIIVHSVLSLGVEECA</sequence>
<accession>A0A125BC39</accession>
<comment type="caution">
    <text evidence="1">The sequence shown here is derived from an EMBL/GenBank/DDBJ whole genome shotgun (WGS) entry which is preliminary data.</text>
</comment>
<keyword evidence="2" id="KW-1185">Reference proteome</keyword>